<gene>
    <name evidence="2" type="ORF">GCM10007320_41220</name>
</gene>
<organism evidence="2 3">
    <name type="scientific">Pseudorhodoferax aquiterrae</name>
    <dbReference type="NCBI Taxonomy" id="747304"/>
    <lineage>
        <taxon>Bacteria</taxon>
        <taxon>Pseudomonadati</taxon>
        <taxon>Pseudomonadota</taxon>
        <taxon>Betaproteobacteria</taxon>
        <taxon>Burkholderiales</taxon>
        <taxon>Comamonadaceae</taxon>
    </lineage>
</organism>
<reference evidence="3" key="1">
    <citation type="journal article" date="2019" name="Int. J. Syst. Evol. Microbiol.">
        <title>The Global Catalogue of Microorganisms (GCM) 10K type strain sequencing project: providing services to taxonomists for standard genome sequencing and annotation.</title>
        <authorList>
            <consortium name="The Broad Institute Genomics Platform"/>
            <consortium name="The Broad Institute Genome Sequencing Center for Infectious Disease"/>
            <person name="Wu L."/>
            <person name="Ma J."/>
        </authorList>
    </citation>
    <scope>NUCLEOTIDE SEQUENCE [LARGE SCALE GENOMIC DNA]</scope>
    <source>
        <strain evidence="3">KCTC 23314</strain>
    </source>
</reference>
<comment type="caution">
    <text evidence="2">The sequence shown here is derived from an EMBL/GenBank/DDBJ whole genome shotgun (WGS) entry which is preliminary data.</text>
</comment>
<keyword evidence="3" id="KW-1185">Reference proteome</keyword>
<keyword evidence="1" id="KW-0472">Membrane</keyword>
<accession>A0ABQ3G5K9</accession>
<evidence type="ECO:0000313" key="3">
    <source>
        <dbReference type="Proteomes" id="UP000626210"/>
    </source>
</evidence>
<sequence length="63" mass="6796">MHGPAPARTADLAQRARQSAAHGQQLFEAYVRARPVQAALYAAALGAVVAELLMRALRRGRSR</sequence>
<dbReference type="EMBL" id="BMYK01000015">
    <property type="protein sequence ID" value="GHC91906.1"/>
    <property type="molecule type" value="Genomic_DNA"/>
</dbReference>
<proteinExistence type="predicted"/>
<feature type="transmembrane region" description="Helical" evidence="1">
    <location>
        <begin position="38"/>
        <end position="57"/>
    </location>
</feature>
<keyword evidence="1" id="KW-1133">Transmembrane helix</keyword>
<protein>
    <submittedName>
        <fullName evidence="2">Uncharacterized protein</fullName>
    </submittedName>
</protein>
<name>A0ABQ3G5K9_9BURK</name>
<evidence type="ECO:0000313" key="2">
    <source>
        <dbReference type="EMBL" id="GHC91906.1"/>
    </source>
</evidence>
<dbReference type="Proteomes" id="UP000626210">
    <property type="component" value="Unassembled WGS sequence"/>
</dbReference>
<keyword evidence="1" id="KW-0812">Transmembrane</keyword>
<evidence type="ECO:0000256" key="1">
    <source>
        <dbReference type="SAM" id="Phobius"/>
    </source>
</evidence>
<dbReference type="RefSeq" id="WP_229882960.1">
    <property type="nucleotide sequence ID" value="NZ_BMYK01000015.1"/>
</dbReference>